<dbReference type="GO" id="GO:0046872">
    <property type="term" value="F:metal ion binding"/>
    <property type="evidence" value="ECO:0007669"/>
    <property type="project" value="UniProtKB-KW"/>
</dbReference>
<comment type="similarity">
    <text evidence="1">Belongs to the bacterial solute-binding protein ModA family.</text>
</comment>
<dbReference type="RefSeq" id="WP_011187710.1">
    <property type="nucleotide sequence ID" value="NC_006138.1"/>
</dbReference>
<evidence type="ECO:0000256" key="3">
    <source>
        <dbReference type="ARBA" id="ARBA00022729"/>
    </source>
</evidence>
<dbReference type="PANTHER" id="PTHR30632:SF11">
    <property type="entry name" value="BLR4797 PROTEIN"/>
    <property type="match status" value="1"/>
</dbReference>
<dbReference type="InterPro" id="IPR050682">
    <property type="entry name" value="ModA/WtpA"/>
</dbReference>
<evidence type="ECO:0000256" key="4">
    <source>
        <dbReference type="SAM" id="SignalP"/>
    </source>
</evidence>
<dbReference type="Gene3D" id="3.40.190.10">
    <property type="entry name" value="Periplasmic binding protein-like II"/>
    <property type="match status" value="2"/>
</dbReference>
<protein>
    <submittedName>
        <fullName evidence="5">Related to molybdenum ABC transporter, periplasmic substrate binding protein</fullName>
    </submittedName>
</protein>
<organism evidence="5 6">
    <name type="scientific">Desulfotalea psychrophila (strain LSv54 / DSM 12343)</name>
    <dbReference type="NCBI Taxonomy" id="177439"/>
    <lineage>
        <taxon>Bacteria</taxon>
        <taxon>Pseudomonadati</taxon>
        <taxon>Thermodesulfobacteriota</taxon>
        <taxon>Desulfobulbia</taxon>
        <taxon>Desulfobulbales</taxon>
        <taxon>Desulfocapsaceae</taxon>
        <taxon>Desulfotalea</taxon>
    </lineage>
</organism>
<dbReference type="GO" id="GO:0030973">
    <property type="term" value="F:molybdate ion binding"/>
    <property type="evidence" value="ECO:0007669"/>
    <property type="project" value="TreeGrafter"/>
</dbReference>
<evidence type="ECO:0000256" key="2">
    <source>
        <dbReference type="ARBA" id="ARBA00022723"/>
    </source>
</evidence>
<evidence type="ECO:0000313" key="6">
    <source>
        <dbReference type="Proteomes" id="UP000000602"/>
    </source>
</evidence>
<dbReference type="STRING" id="177439.DP0465"/>
<dbReference type="eggNOG" id="COG0725">
    <property type="taxonomic scope" value="Bacteria"/>
</dbReference>
<reference evidence="6" key="1">
    <citation type="journal article" date="2004" name="Environ. Microbiol.">
        <title>The genome of Desulfotalea psychrophila, a sulfate-reducing bacterium from permanently cold Arctic sediments.</title>
        <authorList>
            <person name="Rabus R."/>
            <person name="Ruepp A."/>
            <person name="Frickey T."/>
            <person name="Rattei T."/>
            <person name="Fartmann B."/>
            <person name="Stark M."/>
            <person name="Bauer M."/>
            <person name="Zibat A."/>
            <person name="Lombardot T."/>
            <person name="Becker I."/>
            <person name="Amann J."/>
            <person name="Gellner K."/>
            <person name="Teeling H."/>
            <person name="Leuschner W.D."/>
            <person name="Gloeckner F.-O."/>
            <person name="Lupas A.N."/>
            <person name="Amann R."/>
            <person name="Klenk H.-P."/>
        </authorList>
    </citation>
    <scope>NUCLEOTIDE SEQUENCE [LARGE SCALE GENOMIC DNA]</scope>
    <source>
        <strain evidence="6">DSM 12343 / LSv54</strain>
    </source>
</reference>
<dbReference type="KEGG" id="dps:DP0465"/>
<keyword evidence="6" id="KW-1185">Reference proteome</keyword>
<dbReference type="OrthoDB" id="9785015at2"/>
<dbReference type="InterPro" id="IPR005950">
    <property type="entry name" value="ModA"/>
</dbReference>
<feature type="chain" id="PRO_5004271637" evidence="4">
    <location>
        <begin position="23"/>
        <end position="240"/>
    </location>
</feature>
<feature type="signal peptide" evidence="4">
    <location>
        <begin position="1"/>
        <end position="22"/>
    </location>
</feature>
<dbReference type="Pfam" id="PF13531">
    <property type="entry name" value="SBP_bac_11"/>
    <property type="match status" value="1"/>
</dbReference>
<dbReference type="Proteomes" id="UP000000602">
    <property type="component" value="Chromosome"/>
</dbReference>
<sequence length="240" mass="25516">MRVRSLSLLLMFLLALPLSSQAAVVLASGAGYRSVVDDLVDAYHAQTGNKVELIYGNMARVIAQARVSGAVDLVLGDASFFKRAKLGFATTTLVGRGKLVVAYPKGSHFTGANDLLASDVSRIAIPDTSRAIYGKAAIEYLKNKGVYDGAKPNILVVSTVPQAGSYIVAGEVDFAFINLTHARKIEKSIGGYTIVDEKAYLPIKIVVGEMASSVKIEACADFLSFLDTEGARKIVAEHGM</sequence>
<keyword evidence="3 4" id="KW-0732">Signal</keyword>
<gene>
    <name evidence="5" type="ordered locus">DP0465</name>
</gene>
<evidence type="ECO:0000313" key="5">
    <source>
        <dbReference type="EMBL" id="CAG35194.1"/>
    </source>
</evidence>
<name>Q6AR30_DESPS</name>
<keyword evidence="2" id="KW-0479">Metal-binding</keyword>
<dbReference type="PANTHER" id="PTHR30632">
    <property type="entry name" value="MOLYBDATE-BINDING PERIPLASMIC PROTEIN"/>
    <property type="match status" value="1"/>
</dbReference>
<dbReference type="SUPFAM" id="SSF53850">
    <property type="entry name" value="Periplasmic binding protein-like II"/>
    <property type="match status" value="1"/>
</dbReference>
<dbReference type="NCBIfam" id="TIGR01256">
    <property type="entry name" value="modA"/>
    <property type="match status" value="1"/>
</dbReference>
<evidence type="ECO:0000256" key="1">
    <source>
        <dbReference type="ARBA" id="ARBA00009175"/>
    </source>
</evidence>
<dbReference type="GO" id="GO:0015689">
    <property type="term" value="P:molybdate ion transport"/>
    <property type="evidence" value="ECO:0007669"/>
    <property type="project" value="InterPro"/>
</dbReference>
<accession>Q6AR30</accession>
<proteinExistence type="inferred from homology"/>
<dbReference type="HOGENOM" id="CLU_065520_1_0_7"/>
<dbReference type="EMBL" id="CR522870">
    <property type="protein sequence ID" value="CAG35194.1"/>
    <property type="molecule type" value="Genomic_DNA"/>
</dbReference>
<dbReference type="AlphaFoldDB" id="Q6AR30"/>